<dbReference type="EMBL" id="BAABCY010000076">
    <property type="protein sequence ID" value="GAA3577383.1"/>
    <property type="molecule type" value="Genomic_DNA"/>
</dbReference>
<reference evidence="2" key="1">
    <citation type="journal article" date="2019" name="Int. J. Syst. Evol. Microbiol.">
        <title>The Global Catalogue of Microorganisms (GCM) 10K type strain sequencing project: providing services to taxonomists for standard genome sequencing and annotation.</title>
        <authorList>
            <consortium name="The Broad Institute Genomics Platform"/>
            <consortium name="The Broad Institute Genome Sequencing Center for Infectious Disease"/>
            <person name="Wu L."/>
            <person name="Ma J."/>
        </authorList>
    </citation>
    <scope>NUCLEOTIDE SEQUENCE [LARGE SCALE GENOMIC DNA]</scope>
    <source>
        <strain evidence="2">JCM 17111</strain>
    </source>
</reference>
<sequence>MKHLIILSTICITFVSCTLKEKPEFLNIKNITVLESTDKHITLSANAHFLNPNDIGGSLKTDGIKVFINNNEMATVSAQTFKVPAKKEFSIPLKAHIPKDSLFSNKNLGGLIGSLFSKKVKVQYKGEIAYNILGFSHTYALDKTETIKIK</sequence>
<evidence type="ECO:0008006" key="3">
    <source>
        <dbReference type="Google" id="ProtNLM"/>
    </source>
</evidence>
<evidence type="ECO:0000313" key="1">
    <source>
        <dbReference type="EMBL" id="GAA3577383.1"/>
    </source>
</evidence>
<protein>
    <recommendedName>
        <fullName evidence="3">Late embryogenesis abundant protein LEA-2 subgroup domain-containing protein</fullName>
    </recommendedName>
</protein>
<evidence type="ECO:0000313" key="2">
    <source>
        <dbReference type="Proteomes" id="UP001500954"/>
    </source>
</evidence>
<comment type="caution">
    <text evidence="1">The sequence shown here is derived from an EMBL/GenBank/DDBJ whole genome shotgun (WGS) entry which is preliminary data.</text>
</comment>
<accession>A0ABP6Y4M0</accession>
<gene>
    <name evidence="1" type="ORF">GCM10022395_27730</name>
</gene>
<dbReference type="Proteomes" id="UP001500954">
    <property type="component" value="Unassembled WGS sequence"/>
</dbReference>
<keyword evidence="2" id="KW-1185">Reference proteome</keyword>
<name>A0ABP6Y4M0_9FLAO</name>
<organism evidence="1 2">
    <name type="scientific">Snuella lapsa</name>
    <dbReference type="NCBI Taxonomy" id="870481"/>
    <lineage>
        <taxon>Bacteria</taxon>
        <taxon>Pseudomonadati</taxon>
        <taxon>Bacteroidota</taxon>
        <taxon>Flavobacteriia</taxon>
        <taxon>Flavobacteriales</taxon>
        <taxon>Flavobacteriaceae</taxon>
        <taxon>Snuella</taxon>
    </lineage>
</organism>
<dbReference type="PROSITE" id="PS51257">
    <property type="entry name" value="PROKAR_LIPOPROTEIN"/>
    <property type="match status" value="1"/>
</dbReference>
<dbReference type="SUPFAM" id="SSF117070">
    <property type="entry name" value="LEA14-like"/>
    <property type="match status" value="1"/>
</dbReference>
<proteinExistence type="predicted"/>
<dbReference type="RefSeq" id="WP_345006906.1">
    <property type="nucleotide sequence ID" value="NZ_BAABCY010000076.1"/>
</dbReference>
<dbReference type="Gene3D" id="2.60.40.1820">
    <property type="match status" value="1"/>
</dbReference>